<name>A0ABR6XGN0_9BURK</name>
<reference evidence="4 5" key="1">
    <citation type="submission" date="2020-08" db="EMBL/GenBank/DDBJ databases">
        <title>Novel species isolated from subtropical streams in China.</title>
        <authorList>
            <person name="Lu H."/>
        </authorList>
    </citation>
    <scope>NUCLEOTIDE SEQUENCE [LARGE SCALE GENOMIC DNA]</scope>
    <source>
        <strain evidence="4 5">CCTCC AB 2015119</strain>
    </source>
</reference>
<dbReference type="SMART" id="SM00267">
    <property type="entry name" value="GGDEF"/>
    <property type="match status" value="1"/>
</dbReference>
<dbReference type="InterPro" id="IPR035965">
    <property type="entry name" value="PAS-like_dom_sf"/>
</dbReference>
<dbReference type="CDD" id="cd01949">
    <property type="entry name" value="GGDEF"/>
    <property type="match status" value="1"/>
</dbReference>
<dbReference type="PROSITE" id="PS50887">
    <property type="entry name" value="GGDEF"/>
    <property type="match status" value="1"/>
</dbReference>
<dbReference type="Pfam" id="PF00990">
    <property type="entry name" value="GGDEF"/>
    <property type="match status" value="1"/>
</dbReference>
<evidence type="ECO:0000256" key="1">
    <source>
        <dbReference type="ARBA" id="ARBA00012528"/>
    </source>
</evidence>
<feature type="domain" description="GGDEF" evidence="3">
    <location>
        <begin position="182"/>
        <end position="319"/>
    </location>
</feature>
<accession>A0ABR6XGN0</accession>
<dbReference type="PANTHER" id="PTHR45138">
    <property type="entry name" value="REGULATORY COMPONENTS OF SENSORY TRANSDUCTION SYSTEM"/>
    <property type="match status" value="1"/>
</dbReference>
<dbReference type="Proteomes" id="UP000637632">
    <property type="component" value="Unassembled WGS sequence"/>
</dbReference>
<dbReference type="NCBIfam" id="TIGR00254">
    <property type="entry name" value="GGDEF"/>
    <property type="match status" value="1"/>
</dbReference>
<keyword evidence="5" id="KW-1185">Reference proteome</keyword>
<dbReference type="EMBL" id="JACOFT010000002">
    <property type="protein sequence ID" value="MBC3811454.1"/>
    <property type="molecule type" value="Genomic_DNA"/>
</dbReference>
<dbReference type="Gene3D" id="3.30.450.20">
    <property type="entry name" value="PAS domain"/>
    <property type="match status" value="1"/>
</dbReference>
<sequence length="339" mass="37132">MSDVLPLSPSATVEILKTINLGLIVVNAKQHVVLWNGWVEKHSGISADEAQGLHINAAFEDAPTRAFLTALGNTLNYGLPVVLSNALHRFPLALFEQADEAGEKKRLHQSITLTPLSVEGERWCLIQISDSSASIKREKILRTHSEILKKEATTDSLTGIYNRRFFDEHYKIALANAIRQNNPLAVFMIDIDFFKDYNDHYGHVAGDKALVQVATGLKSQLVRASDAIARFGGEEFIVIMPDMSKEGAIQFAEKIRAAVANLAIRHEKSPISEHVSISIGYSCYCNADGSDPALLLKTADAALYAAKNNGRNKAIFLKLPQLPQTADNTKQAQSKNSAA</sequence>
<dbReference type="InterPro" id="IPR029787">
    <property type="entry name" value="Nucleotide_cyclase"/>
</dbReference>
<evidence type="ECO:0000313" key="5">
    <source>
        <dbReference type="Proteomes" id="UP000637632"/>
    </source>
</evidence>
<comment type="caution">
    <text evidence="4">The sequence shown here is derived from an EMBL/GenBank/DDBJ whole genome shotgun (WGS) entry which is preliminary data.</text>
</comment>
<evidence type="ECO:0000256" key="2">
    <source>
        <dbReference type="ARBA" id="ARBA00034247"/>
    </source>
</evidence>
<dbReference type="EC" id="2.7.7.65" evidence="1"/>
<evidence type="ECO:0000313" key="4">
    <source>
        <dbReference type="EMBL" id="MBC3811454.1"/>
    </source>
</evidence>
<dbReference type="Gene3D" id="3.30.70.270">
    <property type="match status" value="1"/>
</dbReference>
<gene>
    <name evidence="4" type="ORF">H8K26_08395</name>
</gene>
<dbReference type="InterPro" id="IPR050469">
    <property type="entry name" value="Diguanylate_Cyclase"/>
</dbReference>
<protein>
    <recommendedName>
        <fullName evidence="1">diguanylate cyclase</fullName>
        <ecNumber evidence="1">2.7.7.65</ecNumber>
    </recommendedName>
</protein>
<organism evidence="4 5">
    <name type="scientific">Undibacterium aquatile</name>
    <dbReference type="NCBI Taxonomy" id="1537398"/>
    <lineage>
        <taxon>Bacteria</taxon>
        <taxon>Pseudomonadati</taxon>
        <taxon>Pseudomonadota</taxon>
        <taxon>Betaproteobacteria</taxon>
        <taxon>Burkholderiales</taxon>
        <taxon>Oxalobacteraceae</taxon>
        <taxon>Undibacterium</taxon>
    </lineage>
</organism>
<dbReference type="RefSeq" id="WP_190478710.1">
    <property type="nucleotide sequence ID" value="NZ_JACOFT010000002.1"/>
</dbReference>
<dbReference type="InterPro" id="IPR043128">
    <property type="entry name" value="Rev_trsase/Diguanyl_cyclase"/>
</dbReference>
<proteinExistence type="predicted"/>
<dbReference type="InterPro" id="IPR000160">
    <property type="entry name" value="GGDEF_dom"/>
</dbReference>
<dbReference type="SUPFAM" id="SSF55785">
    <property type="entry name" value="PYP-like sensor domain (PAS domain)"/>
    <property type="match status" value="1"/>
</dbReference>
<comment type="catalytic activity">
    <reaction evidence="2">
        <text>2 GTP = 3',3'-c-di-GMP + 2 diphosphate</text>
        <dbReference type="Rhea" id="RHEA:24898"/>
        <dbReference type="ChEBI" id="CHEBI:33019"/>
        <dbReference type="ChEBI" id="CHEBI:37565"/>
        <dbReference type="ChEBI" id="CHEBI:58805"/>
        <dbReference type="EC" id="2.7.7.65"/>
    </reaction>
</comment>
<dbReference type="SUPFAM" id="SSF55073">
    <property type="entry name" value="Nucleotide cyclase"/>
    <property type="match status" value="1"/>
</dbReference>
<evidence type="ECO:0000259" key="3">
    <source>
        <dbReference type="PROSITE" id="PS50887"/>
    </source>
</evidence>
<dbReference type="PANTHER" id="PTHR45138:SF9">
    <property type="entry name" value="DIGUANYLATE CYCLASE DGCM-RELATED"/>
    <property type="match status" value="1"/>
</dbReference>